<gene>
    <name evidence="8" type="ORF">FALBO_2542</name>
</gene>
<evidence type="ECO:0000256" key="5">
    <source>
        <dbReference type="ARBA" id="ARBA00023136"/>
    </source>
</evidence>
<evidence type="ECO:0000256" key="2">
    <source>
        <dbReference type="ARBA" id="ARBA00007558"/>
    </source>
</evidence>
<dbReference type="PANTHER" id="PTHR12770:SF31">
    <property type="entry name" value="RUS FAMILY MEMBER 1"/>
    <property type="match status" value="1"/>
</dbReference>
<sequence length="470" mass="53001">MTMEGITKLLGRDFEVTELDKTGNVARHWSHTRDNKVIPKEKGRPSRYSRSIRKVLMDSFLPIGYPHSVSEDYLAYQFFDSLQAFFSTITALLANRALLQGLGVGDANSSATFAMLLTVLKDAISRIATIIFAQQFGLRIEPDAKRYRFLADLFNDTAFFLELYSPYLGSFGKIIALTTGEALRALCGVAAGASKASLSQHFARHDNLAELNAKEASQETAVGLVGLLAGTFFVKYIEDPRSVVYLMIVLVFSHLLMNYWGVRSVCVDTLNRQRATILFEEYLKTGKILNPTEVAYRENILFWRPVVRNRHGKPVARIDIAESYMDAMRANRPNTDITVIDCSLHKYTLFIWSHVRYTHTPIKIMLWNDATAKDALAAWFMAMEIAWLMEGEDYTKELNRTLNGKGLRSLTTKGSLGHEQPDEDFGDKGDSYSQFWEDISGQGQWNLQSQSLETAAPVRLLAGLEDKKDI</sequence>
<evidence type="ECO:0000256" key="4">
    <source>
        <dbReference type="ARBA" id="ARBA00022989"/>
    </source>
</evidence>
<feature type="domain" description="Protein root UVB sensitive/RUS" evidence="7">
    <location>
        <begin position="49"/>
        <end position="285"/>
    </location>
</feature>
<proteinExistence type="inferred from homology"/>
<accession>A0A8H4LJJ0</accession>
<evidence type="ECO:0000313" key="8">
    <source>
        <dbReference type="EMBL" id="KAF4470542.1"/>
    </source>
</evidence>
<evidence type="ECO:0000259" key="7">
    <source>
        <dbReference type="Pfam" id="PF04884"/>
    </source>
</evidence>
<dbReference type="Pfam" id="PF04884">
    <property type="entry name" value="UVB_sens_prot"/>
    <property type="match status" value="1"/>
</dbReference>
<keyword evidence="9" id="KW-1185">Reference proteome</keyword>
<dbReference type="Proteomes" id="UP000554235">
    <property type="component" value="Unassembled WGS sequence"/>
</dbReference>
<comment type="subcellular location">
    <subcellularLocation>
        <location evidence="1">Membrane</location>
    </subcellularLocation>
</comment>
<feature type="region of interest" description="Disordered" evidence="6">
    <location>
        <begin position="412"/>
        <end position="431"/>
    </location>
</feature>
<dbReference type="EMBL" id="JAADYS010000327">
    <property type="protein sequence ID" value="KAF4470542.1"/>
    <property type="molecule type" value="Genomic_DNA"/>
</dbReference>
<dbReference type="InterPro" id="IPR006968">
    <property type="entry name" value="RUS_fam"/>
</dbReference>
<dbReference type="InterPro" id="IPR054549">
    <property type="entry name" value="UVB_sens_RUS_dom"/>
</dbReference>
<name>A0A8H4LJJ0_9HYPO</name>
<comment type="caution">
    <text evidence="8">The sequence shown here is derived from an EMBL/GenBank/DDBJ whole genome shotgun (WGS) entry which is preliminary data.</text>
</comment>
<evidence type="ECO:0000313" key="9">
    <source>
        <dbReference type="Proteomes" id="UP000554235"/>
    </source>
</evidence>
<evidence type="ECO:0000256" key="1">
    <source>
        <dbReference type="ARBA" id="ARBA00004370"/>
    </source>
</evidence>
<keyword evidence="4" id="KW-1133">Transmembrane helix</keyword>
<keyword evidence="3" id="KW-0812">Transmembrane</keyword>
<evidence type="ECO:0000256" key="6">
    <source>
        <dbReference type="SAM" id="MobiDB-lite"/>
    </source>
</evidence>
<dbReference type="OrthoDB" id="364779at2759"/>
<comment type="similarity">
    <text evidence="2">Belongs to the RUS1 family.</text>
</comment>
<dbReference type="PANTHER" id="PTHR12770">
    <property type="entry name" value="RUS1 FAMILY PROTEIN C16ORF58"/>
    <property type="match status" value="1"/>
</dbReference>
<dbReference type="GO" id="GO:0016020">
    <property type="term" value="C:membrane"/>
    <property type="evidence" value="ECO:0007669"/>
    <property type="project" value="UniProtKB-SubCell"/>
</dbReference>
<dbReference type="AlphaFoldDB" id="A0A8H4LJJ0"/>
<keyword evidence="5" id="KW-0472">Membrane</keyword>
<organism evidence="8 9">
    <name type="scientific">Fusarium albosuccineum</name>
    <dbReference type="NCBI Taxonomy" id="1237068"/>
    <lineage>
        <taxon>Eukaryota</taxon>
        <taxon>Fungi</taxon>
        <taxon>Dikarya</taxon>
        <taxon>Ascomycota</taxon>
        <taxon>Pezizomycotina</taxon>
        <taxon>Sordariomycetes</taxon>
        <taxon>Hypocreomycetidae</taxon>
        <taxon>Hypocreales</taxon>
        <taxon>Nectriaceae</taxon>
        <taxon>Fusarium</taxon>
        <taxon>Fusarium decemcellulare species complex</taxon>
    </lineage>
</organism>
<protein>
    <submittedName>
        <fullName evidence="8">UPF0420</fullName>
    </submittedName>
</protein>
<reference evidence="8 9" key="1">
    <citation type="submission" date="2020-01" db="EMBL/GenBank/DDBJ databases">
        <title>Identification and distribution of gene clusters putatively required for synthesis of sphingolipid metabolism inhibitors in phylogenetically diverse species of the filamentous fungus Fusarium.</title>
        <authorList>
            <person name="Kim H.-S."/>
            <person name="Busman M."/>
            <person name="Brown D.W."/>
            <person name="Divon H."/>
            <person name="Uhlig S."/>
            <person name="Proctor R.H."/>
        </authorList>
    </citation>
    <scope>NUCLEOTIDE SEQUENCE [LARGE SCALE GENOMIC DNA]</scope>
    <source>
        <strain evidence="8 9">NRRL 20459</strain>
    </source>
</reference>
<evidence type="ECO:0000256" key="3">
    <source>
        <dbReference type="ARBA" id="ARBA00022692"/>
    </source>
</evidence>